<gene>
    <name evidence="1" type="ORF">LPJ66_006342</name>
</gene>
<dbReference type="EMBL" id="JANBPG010000995">
    <property type="protein sequence ID" value="KAJ1892442.1"/>
    <property type="molecule type" value="Genomic_DNA"/>
</dbReference>
<name>A0ACC1IEB3_9FUNG</name>
<keyword evidence="2" id="KW-1185">Reference proteome</keyword>
<reference evidence="1" key="1">
    <citation type="submission" date="2022-07" db="EMBL/GenBank/DDBJ databases">
        <title>Phylogenomic reconstructions and comparative analyses of Kickxellomycotina fungi.</title>
        <authorList>
            <person name="Reynolds N.K."/>
            <person name="Stajich J.E."/>
            <person name="Barry K."/>
            <person name="Grigoriev I.V."/>
            <person name="Crous P."/>
            <person name="Smith M.E."/>
        </authorList>
    </citation>
    <scope>NUCLEOTIDE SEQUENCE</scope>
    <source>
        <strain evidence="1">Benny 63K</strain>
    </source>
</reference>
<dbReference type="Proteomes" id="UP001150581">
    <property type="component" value="Unassembled WGS sequence"/>
</dbReference>
<proteinExistence type="predicted"/>
<sequence>MSEFLVGVCMTYNQPEDDRFNAAEFPFDLIGSYQSEHDIPQYTFELELRVQREVYEFKREMNLRAMHLEQQRLAAKQASMTVTLPQQNQQQQQRLQLQQQQIRP</sequence>
<comment type="caution">
    <text evidence="1">The sequence shown here is derived from an EMBL/GenBank/DDBJ whole genome shotgun (WGS) entry which is preliminary data.</text>
</comment>
<organism evidence="1 2">
    <name type="scientific">Kickxella alabastrina</name>
    <dbReference type="NCBI Taxonomy" id="61397"/>
    <lineage>
        <taxon>Eukaryota</taxon>
        <taxon>Fungi</taxon>
        <taxon>Fungi incertae sedis</taxon>
        <taxon>Zoopagomycota</taxon>
        <taxon>Kickxellomycotina</taxon>
        <taxon>Kickxellomycetes</taxon>
        <taxon>Kickxellales</taxon>
        <taxon>Kickxellaceae</taxon>
        <taxon>Kickxella</taxon>
    </lineage>
</organism>
<accession>A0ACC1IEB3</accession>
<evidence type="ECO:0000313" key="2">
    <source>
        <dbReference type="Proteomes" id="UP001150581"/>
    </source>
</evidence>
<evidence type="ECO:0000313" key="1">
    <source>
        <dbReference type="EMBL" id="KAJ1892442.1"/>
    </source>
</evidence>
<protein>
    <submittedName>
        <fullName evidence="1">Uncharacterized protein</fullName>
    </submittedName>
</protein>